<dbReference type="GeneTree" id="ENSGT00730000110939"/>
<evidence type="ECO:0000256" key="2">
    <source>
        <dbReference type="ARBA" id="ARBA00004496"/>
    </source>
</evidence>
<organism evidence="12">
    <name type="scientific">Xenopus tropicalis</name>
    <name type="common">Western clawed frog</name>
    <name type="synonym">Silurana tropicalis</name>
    <dbReference type="NCBI Taxonomy" id="8364"/>
    <lineage>
        <taxon>Eukaryota</taxon>
        <taxon>Metazoa</taxon>
        <taxon>Chordata</taxon>
        <taxon>Craniata</taxon>
        <taxon>Vertebrata</taxon>
        <taxon>Euteleostomi</taxon>
        <taxon>Amphibia</taxon>
        <taxon>Batrachia</taxon>
        <taxon>Anura</taxon>
        <taxon>Pipoidea</taxon>
        <taxon>Pipidae</taxon>
        <taxon>Xenopodinae</taxon>
        <taxon>Xenopus</taxon>
        <taxon>Silurana</taxon>
    </lineage>
</organism>
<dbReference type="CDD" id="cd04009">
    <property type="entry name" value="C2B_Munc13-like"/>
    <property type="match status" value="1"/>
</dbReference>
<evidence type="ECO:0008006" key="13">
    <source>
        <dbReference type="Google" id="ProtNLM"/>
    </source>
</evidence>
<dbReference type="SUPFAM" id="SSF49562">
    <property type="entry name" value="C2 domain (Calcium/lipid-binding domain, CaLB)"/>
    <property type="match status" value="2"/>
</dbReference>
<dbReference type="Pfam" id="PF06292">
    <property type="entry name" value="MUN"/>
    <property type="match status" value="1"/>
</dbReference>
<dbReference type="PROSITE" id="PS51258">
    <property type="entry name" value="MHD1"/>
    <property type="match status" value="1"/>
</dbReference>
<reference evidence="12" key="1">
    <citation type="journal article" date="2010" name="Science">
        <title>The genome of the Western clawed frog Xenopus tropicalis.</title>
        <authorList>
            <person name="Hellsten U."/>
            <person name="Harland R.M."/>
            <person name="Gilchrist M.J."/>
            <person name="Hendrix D."/>
            <person name="Jurka J."/>
            <person name="Kapitonov V."/>
            <person name="Ovcharenko I."/>
            <person name="Putnam N.H."/>
            <person name="Shu S."/>
            <person name="Taher L."/>
            <person name="Blitz I.L."/>
            <person name="Blumberg B."/>
            <person name="Dichmann D.S."/>
            <person name="Dubchak I."/>
            <person name="Amaya E."/>
            <person name="Detter J.C."/>
            <person name="Fletcher R."/>
            <person name="Gerhard D.S."/>
            <person name="Goodstein D."/>
            <person name="Graves T."/>
            <person name="Grigoriev I.V."/>
            <person name="Grimwood J."/>
            <person name="Kawashima T."/>
            <person name="Lindquist E."/>
            <person name="Lucas S.M."/>
            <person name="Mead P.E."/>
            <person name="Mitros T."/>
            <person name="Ogino H."/>
            <person name="Ohta Y."/>
            <person name="Poliakov A.V."/>
            <person name="Pollet N."/>
            <person name="Robert J."/>
            <person name="Salamov A."/>
            <person name="Sater A.K."/>
            <person name="Schmutz J."/>
            <person name="Terry A."/>
            <person name="Vize P.D."/>
            <person name="Warren W.C."/>
            <person name="Wells D."/>
            <person name="Wills A."/>
            <person name="Wilson R.K."/>
            <person name="Zimmerman L.B."/>
            <person name="Zorn A.M."/>
            <person name="Grainger R."/>
            <person name="Grammer T."/>
            <person name="Khokha M.K."/>
            <person name="Richardson P.M."/>
            <person name="Rokhsar D.S."/>
        </authorList>
    </citation>
    <scope>NUCLEOTIDE SEQUENCE [LARGE SCALE GENOMIC DNA]</scope>
    <source>
        <strain evidence="12">Nigerian</strain>
    </source>
</reference>
<evidence type="ECO:0000256" key="3">
    <source>
        <dbReference type="ARBA" id="ARBA00004603"/>
    </source>
</evidence>
<evidence type="ECO:0000259" key="10">
    <source>
        <dbReference type="PROSITE" id="PS51258"/>
    </source>
</evidence>
<dbReference type="InterPro" id="IPR004182">
    <property type="entry name" value="GRAM"/>
</dbReference>
<dbReference type="SMART" id="SM00239">
    <property type="entry name" value="C2"/>
    <property type="match status" value="2"/>
</dbReference>
<keyword evidence="5" id="KW-0268">Exocytosis</keyword>
<dbReference type="Pfam" id="PF00168">
    <property type="entry name" value="C2"/>
    <property type="match status" value="2"/>
</dbReference>
<dbReference type="InterPro" id="IPR010439">
    <property type="entry name" value="MUN_dom"/>
</dbReference>
<comment type="subcellular location">
    <subcellularLocation>
        <location evidence="2">Cytoplasm</location>
    </subcellularLocation>
    <subcellularLocation>
        <location evidence="3">Late endosome</location>
    </subcellularLocation>
    <subcellularLocation>
        <location evidence="1">Recycling endosome</location>
    </subcellularLocation>
</comment>
<dbReference type="Pfam" id="PF02893">
    <property type="entry name" value="GRAM"/>
    <property type="match status" value="1"/>
</dbReference>
<dbReference type="GO" id="GO:0055037">
    <property type="term" value="C:recycling endosome"/>
    <property type="evidence" value="ECO:0007669"/>
    <property type="project" value="UniProtKB-SubCell"/>
</dbReference>
<dbReference type="PANTHER" id="PTHR45999:SF3">
    <property type="entry name" value="PROTEIN UNC-13 HOMOLOG D"/>
    <property type="match status" value="1"/>
</dbReference>
<evidence type="ECO:0000259" key="11">
    <source>
        <dbReference type="PROSITE" id="PS51259"/>
    </source>
</evidence>
<dbReference type="PANTHER" id="PTHR45999">
    <property type="entry name" value="UNC-13-4A, ISOFORM B"/>
    <property type="match status" value="1"/>
</dbReference>
<dbReference type="InterPro" id="IPR014772">
    <property type="entry name" value="Munc13_dom-2"/>
</dbReference>
<comment type="similarity">
    <text evidence="4">Belongs to the unc-13 family.</text>
</comment>
<feature type="domain" description="C2" evidence="9">
    <location>
        <begin position="331"/>
        <end position="478"/>
    </location>
</feature>
<dbReference type="Gene3D" id="2.60.40.150">
    <property type="entry name" value="C2 domain"/>
    <property type="match status" value="2"/>
</dbReference>
<dbReference type="SUPFAM" id="SSF50729">
    <property type="entry name" value="PH domain-like"/>
    <property type="match status" value="1"/>
</dbReference>
<keyword evidence="7" id="KW-0967">Endosome</keyword>
<proteinExistence type="inferred from homology"/>
<keyword evidence="6" id="KW-0963">Cytoplasm</keyword>
<dbReference type="InterPro" id="IPR014770">
    <property type="entry name" value="Munc13_1"/>
</dbReference>
<dbReference type="PROSITE" id="PS51259">
    <property type="entry name" value="MHD2"/>
    <property type="match status" value="1"/>
</dbReference>
<evidence type="ECO:0000256" key="8">
    <source>
        <dbReference type="SAM" id="MobiDB-lite"/>
    </source>
</evidence>
<accession>A0A6I8PS96</accession>
<dbReference type="Gene3D" id="1.10.357.50">
    <property type="match status" value="1"/>
</dbReference>
<dbReference type="InterPro" id="IPR035892">
    <property type="entry name" value="C2_domain_sf"/>
</dbReference>
<evidence type="ECO:0000256" key="1">
    <source>
        <dbReference type="ARBA" id="ARBA00004172"/>
    </source>
</evidence>
<dbReference type="InParanoid" id="A0A6I8PS96"/>
<name>A0A6I8PS96_XENTR</name>
<reference evidence="12" key="2">
    <citation type="submission" date="2020-05" db="UniProtKB">
        <authorList>
            <consortium name="Ensembl"/>
        </authorList>
    </citation>
    <scope>IDENTIFICATION</scope>
</reference>
<dbReference type="Bgee" id="ENSXETG00000032296">
    <property type="expression patterns" value="Expressed in liver and 14 other cell types or tissues"/>
</dbReference>
<dbReference type="CDD" id="cd13214">
    <property type="entry name" value="PH-GRAM_WBP2"/>
    <property type="match status" value="1"/>
</dbReference>
<feature type="domain" description="MHD2" evidence="11">
    <location>
        <begin position="1027"/>
        <end position="1134"/>
    </location>
</feature>
<feature type="region of interest" description="Disordered" evidence="8">
    <location>
        <begin position="224"/>
        <end position="286"/>
    </location>
</feature>
<evidence type="ECO:0000256" key="5">
    <source>
        <dbReference type="ARBA" id="ARBA00022483"/>
    </source>
</evidence>
<dbReference type="Ensembl" id="ENSXETT00000064680">
    <property type="protein sequence ID" value="ENSXETP00000063115"/>
    <property type="gene ID" value="ENSXETG00000032296"/>
</dbReference>
<dbReference type="InterPro" id="IPR000008">
    <property type="entry name" value="C2_dom"/>
</dbReference>
<dbReference type="GO" id="GO:0005770">
    <property type="term" value="C:late endosome"/>
    <property type="evidence" value="ECO:0007669"/>
    <property type="project" value="UniProtKB-SubCell"/>
</dbReference>
<feature type="domain" description="C2" evidence="9">
    <location>
        <begin position="1149"/>
        <end position="1275"/>
    </location>
</feature>
<evidence type="ECO:0000256" key="6">
    <source>
        <dbReference type="ARBA" id="ARBA00022490"/>
    </source>
</evidence>
<evidence type="ECO:0000256" key="7">
    <source>
        <dbReference type="ARBA" id="ARBA00022753"/>
    </source>
</evidence>
<dbReference type="PROSITE" id="PS50004">
    <property type="entry name" value="C2"/>
    <property type="match status" value="2"/>
</dbReference>
<sequence>MALNRNHLDGGGAVINNSESILTSYEHVEVTFSDMDSTPEAFRGTKKGRVILTPYRVIFVSKGRDPMQSFMMPFYLMKDCEIKQPVFGANFIKGNVRAEPGGGWEGSATFKLSFPSGGAIEFGQHMLHVASQASSGGAPNVAYPYMPNGGYVFPPPAANGIYPPPPAGYPYPPPPSEFYSGAAAQGGSLTYMHPPPPPYPGPMEPPSACAPDLPSTPAAEAKAAEAAASGYYSQQNPPHSYMPPMEPQPVRRGFTRREAKYRKKGTVRTQQGQSVKEPDIESKPLSQSAQRNLLYGEALYTIIHRMGMPEPEHIYNEEQLYDYLQKAFNMDPGEHEAILQRVRGLEAPIRCLKVTVKEAKGILGKDVSGFSDPYCLLGIDHRSSGRSRDSSPDRKQKQKAVVRNTIPEDRMHRTQIIGQTLNPVWNETFILEIEDMEKASFQMDMWDSDDVETVRTKLGDLTDLHGLKRIFKEARKDKGQDDFLGNVVLQLRGLKCKEDCWYNLEPRTETYPERGRCHLQFLLTHKKRGTMLTKTPSYIVHRQLLQQFVRHEITRHEATNITWNGEISPHGATILYLHATQKDLSEFHQGLAQWLAYSKLYQSMEFSSSCLLHHITSIEYLWVQGRLQDEQKAELAESFESLLVYGVSLLQRYRIVFPLSAPRSVERLQSLLRVLIQMCKTKAFRELCSLTPDLQERVTEAIKAGTHEWFDLKRQHLQPMIQNQEENLKSLVRLVSDVTSDLQSCHKTWNKCFINTIKVDIFSLTFQELEELVSQHLLSQLPSLKLSSSPQLSEILYQLYLTLRELHKLHVHMAKSENDLPLSGFHRWFAESLPSWLQRAYTTAQERVQRAVQIDQLVPLSELQKHSASTVDLSTCYSQIGKTWQQLDWPDPEEAFMIMVKFTEDMCRIALTYCSLIKRRAEEISGNKDAAEAASKLCLVVNNIEQLRLVVRSLPTKLDWESLEQKTSHVISTDQFQHTLHDQLRGAIVCLDREIRGVVQSLAQKLDAGIAKHLYSLASVNDFKDPNDSIIPLMKFLENELQYMNQNLVQENFNCLLSLLWSHILIVISGLSTQVTPSSRYYQRLHAALKNLELCFHAEGCGLPLEDLHTAEFIALDQELGLSSSSIQKLIEHYYQDKIQQQNECTSEKYGAVTVKASYRSSEQKLRVEILNAVNLLPLDSNGSSDPFVQLTLEPKHLFPAVEPRSTQIKKNELNPLYDETFDFLVAAEQCKGAGACLLLTVFDYDTLRSNDFEGEAFLALSSLPGLQEKKTEEGGLVANIPQTRLPLIHPKPNGDRILQILESRRSDREAVAFVKL</sequence>
<evidence type="ECO:0000256" key="4">
    <source>
        <dbReference type="ARBA" id="ARBA00005823"/>
    </source>
</evidence>
<dbReference type="CDD" id="cd08676">
    <property type="entry name" value="C2A_Munc13-like"/>
    <property type="match status" value="1"/>
</dbReference>
<feature type="domain" description="MHD1" evidence="10">
    <location>
        <begin position="797"/>
        <end position="917"/>
    </location>
</feature>
<protein>
    <recommendedName>
        <fullName evidence="13">Protein unc-13 homolog D</fullName>
    </recommendedName>
</protein>
<dbReference type="GO" id="GO:0006887">
    <property type="term" value="P:exocytosis"/>
    <property type="evidence" value="ECO:0007669"/>
    <property type="project" value="UniProtKB-KW"/>
</dbReference>
<dbReference type="Gene3D" id="1.20.58.1100">
    <property type="match status" value="1"/>
</dbReference>
<evidence type="ECO:0000259" key="9">
    <source>
        <dbReference type="PROSITE" id="PS50004"/>
    </source>
</evidence>
<evidence type="ECO:0000313" key="12">
    <source>
        <dbReference type="Ensembl" id="ENSXETP00000063115"/>
    </source>
</evidence>
<dbReference type="FunCoup" id="A0A6I8PS96">
    <property type="interactions" value="158"/>
</dbReference>
<dbReference type="InterPro" id="IPR052095">
    <property type="entry name" value="UNC-13_domain"/>
</dbReference>